<keyword evidence="13" id="KW-0391">Immunity</keyword>
<organism evidence="28">
    <name type="scientific">Ixodes ricinus</name>
    <name type="common">Common tick</name>
    <name type="synonym">Acarus ricinus</name>
    <dbReference type="NCBI Taxonomy" id="34613"/>
    <lineage>
        <taxon>Eukaryota</taxon>
        <taxon>Metazoa</taxon>
        <taxon>Ecdysozoa</taxon>
        <taxon>Arthropoda</taxon>
        <taxon>Chelicerata</taxon>
        <taxon>Arachnida</taxon>
        <taxon>Acari</taxon>
        <taxon>Parasitiformes</taxon>
        <taxon>Ixodida</taxon>
        <taxon>Ixodoidea</taxon>
        <taxon>Ixodidae</taxon>
        <taxon>Ixodinae</taxon>
        <taxon>Ixodes</taxon>
    </lineage>
</organism>
<evidence type="ECO:0000256" key="5">
    <source>
        <dbReference type="ARBA" id="ARBA00013184"/>
    </source>
</evidence>
<feature type="compositionally biased region" description="Basic and acidic residues" evidence="26">
    <location>
        <begin position="279"/>
        <end position="295"/>
    </location>
</feature>
<comment type="subcellular location">
    <subcellularLocation>
        <location evidence="1">Chromosome</location>
    </subcellularLocation>
    <subcellularLocation>
        <location evidence="2">Cytoplasm</location>
    </subcellularLocation>
    <subcellularLocation>
        <location evidence="3">Nucleus</location>
        <location evidence="3">Nuclear pore complex</location>
    </subcellularLocation>
    <subcellularLocation>
        <location evidence="4">Nucleus</location>
        <location evidence="4">Nucleoplasm</location>
    </subcellularLocation>
</comment>
<feature type="region of interest" description="Disordered" evidence="26">
    <location>
        <begin position="330"/>
        <end position="351"/>
    </location>
</feature>
<evidence type="ECO:0000256" key="18">
    <source>
        <dbReference type="ARBA" id="ARBA00023054"/>
    </source>
</evidence>
<keyword evidence="9" id="KW-0963">Cytoplasm</keyword>
<keyword evidence="10" id="KW-0597">Phosphoprotein</keyword>
<keyword evidence="14 25" id="KW-0694">RNA-binding</keyword>
<dbReference type="GO" id="GO:0005694">
    <property type="term" value="C:chromosome"/>
    <property type="evidence" value="ECO:0007669"/>
    <property type="project" value="UniProtKB-SubCell"/>
</dbReference>
<keyword evidence="20" id="KW-0539">Nucleus</keyword>
<feature type="compositionally biased region" description="Pro residues" evidence="26">
    <location>
        <begin position="796"/>
        <end position="807"/>
    </location>
</feature>
<evidence type="ECO:0000259" key="27">
    <source>
        <dbReference type="PROSITE" id="PS50102"/>
    </source>
</evidence>
<evidence type="ECO:0000256" key="9">
    <source>
        <dbReference type="ARBA" id="ARBA00022490"/>
    </source>
</evidence>
<evidence type="ECO:0000256" key="19">
    <source>
        <dbReference type="ARBA" id="ARBA00023132"/>
    </source>
</evidence>
<evidence type="ECO:0000256" key="21">
    <source>
        <dbReference type="ARBA" id="ARBA00023315"/>
    </source>
</evidence>
<feature type="region of interest" description="Disordered" evidence="26">
    <location>
        <begin position="251"/>
        <end position="318"/>
    </location>
</feature>
<dbReference type="GO" id="GO:0015031">
    <property type="term" value="P:protein transport"/>
    <property type="evidence" value="ECO:0007669"/>
    <property type="project" value="UniProtKB-KW"/>
</dbReference>
<evidence type="ECO:0000256" key="26">
    <source>
        <dbReference type="SAM" id="MobiDB-lite"/>
    </source>
</evidence>
<evidence type="ECO:0000256" key="17">
    <source>
        <dbReference type="ARBA" id="ARBA00023010"/>
    </source>
</evidence>
<evidence type="ECO:0000256" key="20">
    <source>
        <dbReference type="ARBA" id="ARBA00023242"/>
    </source>
</evidence>
<dbReference type="SUPFAM" id="SSF54928">
    <property type="entry name" value="RNA-binding domain, RBD"/>
    <property type="match status" value="1"/>
</dbReference>
<dbReference type="PANTHER" id="PTHR12436:SF3">
    <property type="entry name" value="GERMINAL-CENTER ASSOCIATED NUCLEAR PROTEIN"/>
    <property type="match status" value="1"/>
</dbReference>
<keyword evidence="12" id="KW-0509">mRNA transport</keyword>
<dbReference type="GO" id="GO:0002376">
    <property type="term" value="P:immune system process"/>
    <property type="evidence" value="ECO:0007669"/>
    <property type="project" value="UniProtKB-KW"/>
</dbReference>
<sequence length="1533" mass="166813">MSRPPNPNPPNPFGSRGQWVPGQPSLPLATPAEASPASAASTPAFGGDASQPGAGVDPTGPGARSSFGLQSLLLGAGRGTQPFSARPEVENAPSAASPLLRTSADTPVPAPGESAKPDAVTPEPDGREGGPRAMVRRLGRSPSASQRLPARAAGSAEKRSSGGTKVMATPEEIGQLTTVLCNGLPAELNDREALLEHFGQFGKVARITCNPRKGCATVRFEDHQSAELAKKRGARISDRCAPLQIFWCSKRRPSGDAGTGPARTGGRNEGGAPPPTRAQTRDSTPDDFVELRTPEEQAAESQTPVPSAPAPAAAPAATLASTLARRAASRLGKVAPRKARAALGQESDGGTAALGEESLAGLLTQAAHSVGERYRVLDARDKIIRLRSQRQSDLATARATRGSCPDMCPEKERYSRTHRKLLSSFEVLPGSDGVMDPSRMVKEYSRSSADQEEPLPHELRPPHVLRLTMDYLLVHVMDPTHPPPVGEWYDFIWNRTRSIRKDLTQQHLCEPSCVSLVEQCARFHIHCASALCEEDVSVFDPRINGENLAKCLQTLKHLYYDLGLRGLRCPNEPEFRAYDVLLHLDQADTVRQVQALDAWVRRSAPVCLAVSALGALSSGNWVRFFRLVGAAPYLSACLLHRYFGRVRLQAFHTLLRAFCQTSHREEFSLESLGHQLGFDSPTEVRAYARALGLGCSEDALLLDRSSQIQTESGGPPAGRSRRLVDAKRTCSVGEVVNGGPLPLDPTADYRPHDSFSLDGVLRNVAYDARDQATKCWPSEEAEPGEEPGPVGGPQEPELPPQEPSPPEIPIEVVRDVARDLLDEAVREHVEGLGRDFLLGQVAHATVASLVAEETCKMAKECCQEAFLGAEEQRLQELLLAKQRDRERRLGAQEAIAGELIEEVLMDTARQACRGCHREAQERLWEEQGTMLLGQLVREVVEEEAALAAAWILTQEQALHEAATRLADSWRRRHLLGTCFVRWVEHCEAERWRRLARETFPACPSLDLDPRIPAFGPCRKRARLSDDISRGLEASLALRLLSEELDWAPLDLSREWGHPSKLVVYLPEGDPGNAREALARVQARLGCHPSPDAQVETLGGSRWSVSVVRGPLSARGLDHAGRPRLLRGASAVLFVAAGKSAGPRLRELLCWASVLRPVPCVCVLDLCGSQEERSALGETLALCSAERLLPEAWRVLSTDDRPHRTLGRAVQEAVRWCSESRVAMPRLQTSRLGDFVEQGVSRMVFDVAYAALPDFQGDWQLPTRLVDLYNAVLRHLAAVAASSSLLDMSVEVQDGCDWSAPDRLEALQEEVLLLLLPIPGADLWKASAVWDYLELLCGSHGPRGTAALLFASAEETLRRRAEGGLSSPAAWVDILHDCFCHLLRTFEHKELLVHYLPEELSHFSLPDSWQDMTGPLPSPANTEEEAGSEASEPSSADEESVGGREAVGGAEPKVPWDLERLVARQRALSRSLTSRLEALLAPPRGTAPKGGEACVRPEGHRDVETLVAAAEEELQARRRSSALLQALLVTALDS</sequence>
<dbReference type="FunFam" id="1.25.40.990:FF:000003">
    <property type="entry name" value="germinal-center associated nuclear protein isoform X2"/>
    <property type="match status" value="1"/>
</dbReference>
<evidence type="ECO:0000256" key="2">
    <source>
        <dbReference type="ARBA" id="ARBA00004496"/>
    </source>
</evidence>
<dbReference type="GO" id="GO:0070390">
    <property type="term" value="C:transcription export complex 2"/>
    <property type="evidence" value="ECO:0007669"/>
    <property type="project" value="TreeGrafter"/>
</dbReference>
<dbReference type="Gene3D" id="1.25.40.990">
    <property type="match status" value="1"/>
</dbReference>
<keyword evidence="16" id="KW-0007">Acetylation</keyword>
<feature type="region of interest" description="Disordered" evidence="26">
    <location>
        <begin position="1410"/>
        <end position="1449"/>
    </location>
</feature>
<evidence type="ECO:0000256" key="3">
    <source>
        <dbReference type="ARBA" id="ARBA00004567"/>
    </source>
</evidence>
<dbReference type="GO" id="GO:0005643">
    <property type="term" value="C:nuclear pore"/>
    <property type="evidence" value="ECO:0007669"/>
    <property type="project" value="UniProtKB-SubCell"/>
</dbReference>
<dbReference type="SMART" id="SM00360">
    <property type="entry name" value="RRM"/>
    <property type="match status" value="1"/>
</dbReference>
<dbReference type="FunFam" id="3.30.70.330:FF:001285">
    <property type="entry name" value="Minichromosome maintenance complex component 3-associated protein"/>
    <property type="match status" value="1"/>
</dbReference>
<dbReference type="InterPro" id="IPR035979">
    <property type="entry name" value="RBD_domain_sf"/>
</dbReference>
<evidence type="ECO:0000256" key="4">
    <source>
        <dbReference type="ARBA" id="ARBA00004642"/>
    </source>
</evidence>
<feature type="region of interest" description="Disordered" evidence="26">
    <location>
        <begin position="775"/>
        <end position="807"/>
    </location>
</feature>
<evidence type="ECO:0000256" key="11">
    <source>
        <dbReference type="ARBA" id="ARBA00022679"/>
    </source>
</evidence>
<evidence type="ECO:0000256" key="6">
    <source>
        <dbReference type="ARBA" id="ARBA00022448"/>
    </source>
</evidence>
<accession>A0A6B0VID7</accession>
<keyword evidence="21" id="KW-0012">Acyltransferase</keyword>
<evidence type="ECO:0000256" key="25">
    <source>
        <dbReference type="PROSITE-ProRule" id="PRU00176"/>
    </source>
</evidence>
<feature type="region of interest" description="Disordered" evidence="26">
    <location>
        <begin position="1"/>
        <end position="166"/>
    </location>
</feature>
<feature type="compositionally biased region" description="Low complexity" evidence="26">
    <location>
        <begin position="25"/>
        <end position="44"/>
    </location>
</feature>
<dbReference type="CDD" id="cd12443">
    <property type="entry name" value="RRM_MCM3A_like"/>
    <property type="match status" value="1"/>
</dbReference>
<feature type="compositionally biased region" description="Pro residues" evidence="26">
    <location>
        <begin position="1"/>
        <end position="12"/>
    </location>
</feature>
<keyword evidence="15" id="KW-0653">Protein transport</keyword>
<dbReference type="GO" id="GO:0005654">
    <property type="term" value="C:nucleoplasm"/>
    <property type="evidence" value="ECO:0007669"/>
    <property type="project" value="UniProtKB-SubCell"/>
</dbReference>
<dbReference type="GO" id="GO:0061733">
    <property type="term" value="F:protein-lysine-acetyltransferase activity"/>
    <property type="evidence" value="ECO:0007669"/>
    <property type="project" value="UniProtKB-EC"/>
</dbReference>
<evidence type="ECO:0000256" key="7">
    <source>
        <dbReference type="ARBA" id="ARBA00022454"/>
    </source>
</evidence>
<evidence type="ECO:0000256" key="8">
    <source>
        <dbReference type="ARBA" id="ARBA00022481"/>
    </source>
</evidence>
<keyword evidence="7" id="KW-0158">Chromosome</keyword>
<dbReference type="InterPro" id="IPR005062">
    <property type="entry name" value="SAC3/GANP/THP3_conserved"/>
</dbReference>
<evidence type="ECO:0000256" key="15">
    <source>
        <dbReference type="ARBA" id="ARBA00022927"/>
    </source>
</evidence>
<proteinExistence type="inferred from homology"/>
<reference evidence="28" key="1">
    <citation type="submission" date="2019-12" db="EMBL/GenBank/DDBJ databases">
        <title>An insight into the sialome of adult female Ixodes ricinus ticks feeding for 6 days.</title>
        <authorList>
            <person name="Perner J."/>
            <person name="Ribeiro J.M.C."/>
        </authorList>
    </citation>
    <scope>NUCLEOTIDE SEQUENCE</scope>
    <source>
        <strain evidence="28">Semi-engorged</strain>
        <tissue evidence="28">Salivary glands</tissue>
    </source>
</reference>
<keyword evidence="19" id="KW-0906">Nuclear pore complex</keyword>
<dbReference type="Pfam" id="PF16769">
    <property type="entry name" value="MCM3AP_GANP"/>
    <property type="match status" value="1"/>
</dbReference>
<dbReference type="Pfam" id="PF03399">
    <property type="entry name" value="SAC3_GANP"/>
    <property type="match status" value="1"/>
</dbReference>
<dbReference type="InterPro" id="IPR034265">
    <property type="entry name" value="MCM3AP_RRM"/>
</dbReference>
<name>A0A6B0VID7_IXORI</name>
<dbReference type="InterPro" id="IPR000504">
    <property type="entry name" value="RRM_dom"/>
</dbReference>
<dbReference type="InterPro" id="IPR012677">
    <property type="entry name" value="Nucleotide-bd_a/b_plait_sf"/>
</dbReference>
<keyword evidence="6" id="KW-0813">Transport</keyword>
<feature type="domain" description="RRM" evidence="27">
    <location>
        <begin position="177"/>
        <end position="250"/>
    </location>
</feature>
<keyword evidence="11" id="KW-0808">Transferase</keyword>
<dbReference type="EMBL" id="GIFC01018965">
    <property type="protein sequence ID" value="MXV01049.1"/>
    <property type="molecule type" value="Transcribed_RNA"/>
</dbReference>
<dbReference type="GO" id="GO:0003723">
    <property type="term" value="F:RNA binding"/>
    <property type="evidence" value="ECO:0007669"/>
    <property type="project" value="UniProtKB-UniRule"/>
</dbReference>
<evidence type="ECO:0000256" key="13">
    <source>
        <dbReference type="ARBA" id="ARBA00022859"/>
    </source>
</evidence>
<evidence type="ECO:0000313" key="28">
    <source>
        <dbReference type="EMBL" id="MXV01049.1"/>
    </source>
</evidence>
<keyword evidence="8" id="KW-0488">Methylation</keyword>
<evidence type="ECO:0000256" key="16">
    <source>
        <dbReference type="ARBA" id="ARBA00022990"/>
    </source>
</evidence>
<evidence type="ECO:0000256" key="23">
    <source>
        <dbReference type="ARBA" id="ARBA00055631"/>
    </source>
</evidence>
<evidence type="ECO:0000256" key="22">
    <source>
        <dbReference type="ARBA" id="ARBA00038443"/>
    </source>
</evidence>
<dbReference type="GO" id="GO:0005737">
    <property type="term" value="C:cytoplasm"/>
    <property type="evidence" value="ECO:0007669"/>
    <property type="project" value="UniProtKB-SubCell"/>
</dbReference>
<dbReference type="Gene3D" id="3.30.70.330">
    <property type="match status" value="1"/>
</dbReference>
<dbReference type="InterPro" id="IPR045107">
    <property type="entry name" value="SAC3/GANP/THP3"/>
</dbReference>
<evidence type="ECO:0000256" key="14">
    <source>
        <dbReference type="ARBA" id="ARBA00022884"/>
    </source>
</evidence>
<evidence type="ECO:0000256" key="24">
    <source>
        <dbReference type="ARBA" id="ARBA00069544"/>
    </source>
</evidence>
<comment type="function">
    <text evidence="23">As a component of the TREX-2 complex, involved in the export of mRNAs to the cytoplasm through the nuclear pores. Through the acetylation of histones, affects the assembly of nucleosomes at immunoglobulin variable region genes and promotes the recruitment and positioning of transcription complex to favor DNA cytosine deaminase AICDA/AID targeting, hence promoting somatic hypermutations.</text>
</comment>
<dbReference type="GO" id="GO:0006406">
    <property type="term" value="P:mRNA export from nucleus"/>
    <property type="evidence" value="ECO:0007669"/>
    <property type="project" value="TreeGrafter"/>
</dbReference>
<evidence type="ECO:0000256" key="1">
    <source>
        <dbReference type="ARBA" id="ARBA00004286"/>
    </source>
</evidence>
<dbReference type="PROSITE" id="PS50102">
    <property type="entry name" value="RRM"/>
    <property type="match status" value="1"/>
</dbReference>
<dbReference type="Pfam" id="PF00076">
    <property type="entry name" value="RRM_1"/>
    <property type="match status" value="1"/>
</dbReference>
<keyword evidence="18" id="KW-0175">Coiled coil</keyword>
<keyword evidence="17" id="KW-0811">Translocation</keyword>
<protein>
    <recommendedName>
        <fullName evidence="24">Germinal-center associated nuclear protein</fullName>
        <ecNumber evidence="5">2.3.1.48</ecNumber>
    </recommendedName>
</protein>
<evidence type="ECO:0000256" key="10">
    <source>
        <dbReference type="ARBA" id="ARBA00022553"/>
    </source>
</evidence>
<dbReference type="InterPro" id="IPR031907">
    <property type="entry name" value="MCM3AP_GANP"/>
</dbReference>
<dbReference type="EC" id="2.3.1.48" evidence="5"/>
<evidence type="ECO:0000256" key="12">
    <source>
        <dbReference type="ARBA" id="ARBA00022816"/>
    </source>
</evidence>
<comment type="similarity">
    <text evidence="22">Belongs to the SAC3 family.</text>
</comment>
<dbReference type="PANTHER" id="PTHR12436">
    <property type="entry name" value="80 KDA MCM3-ASSOCIATED PROTEIN"/>
    <property type="match status" value="1"/>
</dbReference>